<dbReference type="InterPro" id="IPR036736">
    <property type="entry name" value="ACP-like_sf"/>
</dbReference>
<proteinExistence type="predicted"/>
<reference evidence="1" key="1">
    <citation type="journal article" date="2020" name="mSystems">
        <title>Genome- and Community-Level Interaction Insights into Carbon Utilization and Element Cycling Functions of Hydrothermarchaeota in Hydrothermal Sediment.</title>
        <authorList>
            <person name="Zhou Z."/>
            <person name="Liu Y."/>
            <person name="Xu W."/>
            <person name="Pan J."/>
            <person name="Luo Z.H."/>
            <person name="Li M."/>
        </authorList>
    </citation>
    <scope>NUCLEOTIDE SEQUENCE [LARGE SCALE GENOMIC DNA]</scope>
    <source>
        <strain evidence="1">SpSt-479</strain>
    </source>
</reference>
<comment type="caution">
    <text evidence="1">The sequence shown here is derived from an EMBL/GenBank/DDBJ whole genome shotgun (WGS) entry which is preliminary data.</text>
</comment>
<sequence>MSGQNYSETVKNFITENFLFGDDSQLKYDTPLFEKGIIDSTGVLELVSFIEENYKIIIQDDELVQDNFSSISAIEKFLHNKLNHQNS</sequence>
<accession>A0A7V2ZI93</accession>
<dbReference type="AlphaFoldDB" id="A0A7V2ZI93"/>
<dbReference type="EMBL" id="DSUJ01000008">
    <property type="protein sequence ID" value="HFI90460.1"/>
    <property type="molecule type" value="Genomic_DNA"/>
</dbReference>
<organism evidence="1">
    <name type="scientific">Ignavibacterium album</name>
    <dbReference type="NCBI Taxonomy" id="591197"/>
    <lineage>
        <taxon>Bacteria</taxon>
        <taxon>Pseudomonadati</taxon>
        <taxon>Ignavibacteriota</taxon>
        <taxon>Ignavibacteria</taxon>
        <taxon>Ignavibacteriales</taxon>
        <taxon>Ignavibacteriaceae</taxon>
        <taxon>Ignavibacterium</taxon>
    </lineage>
</organism>
<name>A0A7V2ZI93_9BACT</name>
<gene>
    <name evidence="1" type="ORF">ENS31_02890</name>
</gene>
<dbReference type="Gene3D" id="1.10.1200.10">
    <property type="entry name" value="ACP-like"/>
    <property type="match status" value="1"/>
</dbReference>
<protein>
    <submittedName>
        <fullName evidence="1">Acyl carrier protein</fullName>
    </submittedName>
</protein>
<dbReference type="SUPFAM" id="SSF47336">
    <property type="entry name" value="ACP-like"/>
    <property type="match status" value="1"/>
</dbReference>
<evidence type="ECO:0000313" key="1">
    <source>
        <dbReference type="EMBL" id="HFI90460.1"/>
    </source>
</evidence>